<keyword evidence="3 8" id="KW-0132">Cell division</keyword>
<dbReference type="RefSeq" id="WP_185121524.1">
    <property type="nucleotide sequence ID" value="NZ_JACJVQ010000017.1"/>
</dbReference>
<dbReference type="HAMAP" id="MF_00912">
    <property type="entry name" value="DivIB"/>
    <property type="match status" value="1"/>
</dbReference>
<evidence type="ECO:0000256" key="3">
    <source>
        <dbReference type="ARBA" id="ARBA00022618"/>
    </source>
</evidence>
<keyword evidence="2 8" id="KW-1003">Cell membrane</keyword>
<evidence type="ECO:0000256" key="4">
    <source>
        <dbReference type="ARBA" id="ARBA00022692"/>
    </source>
</evidence>
<gene>
    <name evidence="8" type="primary">divIB</name>
    <name evidence="10" type="ORF">H7B67_19480</name>
</gene>
<name>A0A841T5A1_9BACL</name>
<dbReference type="GO" id="GO:0043093">
    <property type="term" value="P:FtsZ-dependent cytokinesis"/>
    <property type="evidence" value="ECO:0007669"/>
    <property type="project" value="UniProtKB-UniRule"/>
</dbReference>
<dbReference type="InterPro" id="IPR034746">
    <property type="entry name" value="POTRA"/>
</dbReference>
<evidence type="ECO:0000256" key="2">
    <source>
        <dbReference type="ARBA" id="ARBA00022475"/>
    </source>
</evidence>
<dbReference type="EMBL" id="JACJVQ010000017">
    <property type="protein sequence ID" value="MBB6636311.1"/>
    <property type="molecule type" value="Genomic_DNA"/>
</dbReference>
<dbReference type="PROSITE" id="PS51779">
    <property type="entry name" value="POTRA"/>
    <property type="match status" value="1"/>
</dbReference>
<keyword evidence="4 8" id="KW-0812">Transmembrane</keyword>
<evidence type="ECO:0000256" key="5">
    <source>
        <dbReference type="ARBA" id="ARBA00022989"/>
    </source>
</evidence>
<dbReference type="Pfam" id="PF08478">
    <property type="entry name" value="POTRA_1"/>
    <property type="match status" value="1"/>
</dbReference>
<comment type="function">
    <text evidence="8">Cell division protein that may be involved in stabilizing or promoting the assembly of the division complex.</text>
</comment>
<dbReference type="InterPro" id="IPR013685">
    <property type="entry name" value="POTRA_FtsQ_type"/>
</dbReference>
<evidence type="ECO:0000313" key="11">
    <source>
        <dbReference type="Proteomes" id="UP000535838"/>
    </source>
</evidence>
<evidence type="ECO:0000256" key="7">
    <source>
        <dbReference type="ARBA" id="ARBA00023306"/>
    </source>
</evidence>
<organism evidence="10 11">
    <name type="scientific">Cohnella thailandensis</name>
    <dbReference type="NCBI Taxonomy" id="557557"/>
    <lineage>
        <taxon>Bacteria</taxon>
        <taxon>Bacillati</taxon>
        <taxon>Bacillota</taxon>
        <taxon>Bacilli</taxon>
        <taxon>Bacillales</taxon>
        <taxon>Paenibacillaceae</taxon>
        <taxon>Cohnella</taxon>
    </lineage>
</organism>
<dbReference type="PANTHER" id="PTHR37820:SF1">
    <property type="entry name" value="CELL DIVISION PROTEIN FTSQ"/>
    <property type="match status" value="1"/>
</dbReference>
<dbReference type="GO" id="GO:0005886">
    <property type="term" value="C:plasma membrane"/>
    <property type="evidence" value="ECO:0007669"/>
    <property type="project" value="UniProtKB-SubCell"/>
</dbReference>
<comment type="caution">
    <text evidence="10">The sequence shown here is derived from an EMBL/GenBank/DDBJ whole genome shotgun (WGS) entry which is preliminary data.</text>
</comment>
<keyword evidence="5 8" id="KW-1133">Transmembrane helix</keyword>
<dbReference type="PANTHER" id="PTHR37820">
    <property type="entry name" value="CELL DIVISION PROTEIN DIVIB"/>
    <property type="match status" value="1"/>
</dbReference>
<comment type="similarity">
    <text evidence="8">Belongs to the FtsQ/DivIB family. DivIB subfamily.</text>
</comment>
<sequence>MSERIPALKLNNAEKRGAAEKRRGRKLLWIVIALFVILAIFLFLRSDLSKITEIEISPSVYTSEEEILQASGIRLKDSFFTVDAKKAEEKIGQLKAIEKASVVKKFPGMVEITVKEYKEVALEMDGQGSTLLVLSNGLSVPLPEGSVLPDMPVLTGWKPDDPARASICAALGGMQSSLLKDLSQISPDPSNAYPDRIKIYTRSKFEVVTTVSRLAGKMTLLSEIVENREPGRVVLLEADTYLPYSAENAPETASQAETSE</sequence>
<evidence type="ECO:0000256" key="6">
    <source>
        <dbReference type="ARBA" id="ARBA00023136"/>
    </source>
</evidence>
<evidence type="ECO:0000313" key="10">
    <source>
        <dbReference type="EMBL" id="MBB6636311.1"/>
    </source>
</evidence>
<proteinExistence type="inferred from homology"/>
<keyword evidence="6 8" id="KW-0472">Membrane</keyword>
<reference evidence="10 11" key="1">
    <citation type="submission" date="2020-08" db="EMBL/GenBank/DDBJ databases">
        <title>Cohnella phylogeny.</title>
        <authorList>
            <person name="Dunlap C."/>
        </authorList>
    </citation>
    <scope>NUCLEOTIDE SEQUENCE [LARGE SCALE GENOMIC DNA]</scope>
    <source>
        <strain evidence="10 11">DSM 25241</strain>
    </source>
</reference>
<comment type="subcellular location">
    <subcellularLocation>
        <location evidence="8">Cell membrane</location>
        <topology evidence="8">Single-pass type II membrane protein</topology>
    </subcellularLocation>
    <subcellularLocation>
        <location evidence="1">Membrane</location>
    </subcellularLocation>
    <text evidence="8">Localizes to the division septum.</text>
</comment>
<dbReference type="Proteomes" id="UP000535838">
    <property type="component" value="Unassembled WGS sequence"/>
</dbReference>
<dbReference type="AlphaFoldDB" id="A0A841T5A1"/>
<dbReference type="Gene3D" id="3.10.20.310">
    <property type="entry name" value="membrane protein fhac"/>
    <property type="match status" value="1"/>
</dbReference>
<dbReference type="GO" id="GO:0032153">
    <property type="term" value="C:cell division site"/>
    <property type="evidence" value="ECO:0007669"/>
    <property type="project" value="UniProtKB-UniRule"/>
</dbReference>
<evidence type="ECO:0000259" key="9">
    <source>
        <dbReference type="PROSITE" id="PS51779"/>
    </source>
</evidence>
<evidence type="ECO:0000256" key="8">
    <source>
        <dbReference type="HAMAP-Rule" id="MF_00912"/>
    </source>
</evidence>
<evidence type="ECO:0000256" key="1">
    <source>
        <dbReference type="ARBA" id="ARBA00004370"/>
    </source>
</evidence>
<keyword evidence="7 8" id="KW-0131">Cell cycle</keyword>
<feature type="transmembrane region" description="Helical" evidence="8">
    <location>
        <begin position="27"/>
        <end position="44"/>
    </location>
</feature>
<keyword evidence="11" id="KW-1185">Reference proteome</keyword>
<feature type="domain" description="POTRA" evidence="9">
    <location>
        <begin position="49"/>
        <end position="117"/>
    </location>
</feature>
<accession>A0A841T5A1</accession>
<dbReference type="InterPro" id="IPR050487">
    <property type="entry name" value="FtsQ_DivIB"/>
</dbReference>
<protein>
    <recommendedName>
        <fullName evidence="8">Cell division protein DivIB</fullName>
    </recommendedName>
</protein>
<dbReference type="Gene3D" id="3.40.50.10960">
    <property type="match status" value="1"/>
</dbReference>
<dbReference type="InterPro" id="IPR026580">
    <property type="entry name" value="DivIB"/>
</dbReference>